<dbReference type="RefSeq" id="WP_046231289.1">
    <property type="nucleotide sequence ID" value="NZ_FONN01000015.1"/>
</dbReference>
<name>A0A1I2GCC7_9BACL</name>
<feature type="transmembrane region" description="Helical" evidence="1">
    <location>
        <begin position="40"/>
        <end position="60"/>
    </location>
</feature>
<dbReference type="OrthoDB" id="2612072at2"/>
<evidence type="ECO:0000313" key="2">
    <source>
        <dbReference type="EMBL" id="SFF14848.1"/>
    </source>
</evidence>
<protein>
    <submittedName>
        <fullName evidence="2">Uncharacterized protein</fullName>
    </submittedName>
</protein>
<keyword evidence="1" id="KW-0812">Transmembrane</keyword>
<evidence type="ECO:0000256" key="1">
    <source>
        <dbReference type="SAM" id="Phobius"/>
    </source>
</evidence>
<accession>A0A1I2GCC7</accession>
<proteinExistence type="predicted"/>
<dbReference type="AlphaFoldDB" id="A0A1I2GCC7"/>
<keyword evidence="1" id="KW-1133">Transmembrane helix</keyword>
<keyword evidence="1" id="KW-0472">Membrane</keyword>
<evidence type="ECO:0000313" key="3">
    <source>
        <dbReference type="Proteomes" id="UP000183410"/>
    </source>
</evidence>
<feature type="transmembrane region" description="Helical" evidence="1">
    <location>
        <begin position="67"/>
        <end position="93"/>
    </location>
</feature>
<organism evidence="2 3">
    <name type="scientific">Paenibacillus algorifonticola</name>
    <dbReference type="NCBI Taxonomy" id="684063"/>
    <lineage>
        <taxon>Bacteria</taxon>
        <taxon>Bacillati</taxon>
        <taxon>Bacillota</taxon>
        <taxon>Bacilli</taxon>
        <taxon>Bacillales</taxon>
        <taxon>Paenibacillaceae</taxon>
        <taxon>Paenibacillus</taxon>
    </lineage>
</organism>
<feature type="transmembrane region" description="Helical" evidence="1">
    <location>
        <begin position="105"/>
        <end position="134"/>
    </location>
</feature>
<sequence length="140" mass="15655">MSEENRSPFGLAMRRVTLLSLIFSLIGNTLYYAAAYSMTILNGVFTLLAVLGVFYTIAIVRSFSGRFWYFPLFIPVLWVPFTVILTYGLGLVFPLSDEVTSRGLLVIYIHGLNLCTVAASAFMGMFVKGLLYILGRMNKE</sequence>
<reference evidence="3" key="1">
    <citation type="submission" date="2016-10" db="EMBL/GenBank/DDBJ databases">
        <authorList>
            <person name="Varghese N."/>
            <person name="Submissions S."/>
        </authorList>
    </citation>
    <scope>NUCLEOTIDE SEQUENCE [LARGE SCALE GENOMIC DNA]</scope>
    <source>
        <strain evidence="3">CGMCC 1.10223</strain>
    </source>
</reference>
<dbReference type="Proteomes" id="UP000183410">
    <property type="component" value="Unassembled WGS sequence"/>
</dbReference>
<keyword evidence="3" id="KW-1185">Reference proteome</keyword>
<gene>
    <name evidence="2" type="ORF">SAMN04487969_115100</name>
</gene>
<feature type="transmembrane region" description="Helical" evidence="1">
    <location>
        <begin position="12"/>
        <end position="34"/>
    </location>
</feature>
<dbReference type="EMBL" id="FONN01000015">
    <property type="protein sequence ID" value="SFF14848.1"/>
    <property type="molecule type" value="Genomic_DNA"/>
</dbReference>